<dbReference type="Pfam" id="PF13671">
    <property type="entry name" value="AAA_33"/>
    <property type="match status" value="1"/>
</dbReference>
<dbReference type="InterPro" id="IPR027417">
    <property type="entry name" value="P-loop_NTPase"/>
</dbReference>
<dbReference type="OrthoDB" id="3231855at2759"/>
<organism evidence="1 2">
    <name type="scientific">Lophiotrema nucula</name>
    <dbReference type="NCBI Taxonomy" id="690887"/>
    <lineage>
        <taxon>Eukaryota</taxon>
        <taxon>Fungi</taxon>
        <taxon>Dikarya</taxon>
        <taxon>Ascomycota</taxon>
        <taxon>Pezizomycotina</taxon>
        <taxon>Dothideomycetes</taxon>
        <taxon>Pleosporomycetidae</taxon>
        <taxon>Pleosporales</taxon>
        <taxon>Lophiotremataceae</taxon>
        <taxon>Lophiotrema</taxon>
    </lineage>
</organism>
<accession>A0A6A5Z1A6</accession>
<evidence type="ECO:0000313" key="2">
    <source>
        <dbReference type="Proteomes" id="UP000799770"/>
    </source>
</evidence>
<dbReference type="AlphaFoldDB" id="A0A6A5Z1A6"/>
<sequence length="210" mass="23612">MDRQRKILIQMSGPPGSGKSTTAKLLAKALDAIIIDHDMFKSFFLESDIFSQSKDPFDESARLTYKFQWVLAEDLVKQGRSVIIDGVCNYSQVLENGAALAQKYDLAYHYVEIRAESMELLDQRLQQRIPFRSQRTGVFQPPTDQSNGAIDSQEGYHILFNKWMNPKRPLTGGIVVESTSSLETRVSYILGQIAGADDRIQSKEGITEST</sequence>
<dbReference type="PANTHER" id="PTHR37807:SF3">
    <property type="entry name" value="OS07G0160300 PROTEIN"/>
    <property type="match status" value="1"/>
</dbReference>
<keyword evidence="1" id="KW-0378">Hydrolase</keyword>
<name>A0A6A5Z1A6_9PLEO</name>
<dbReference type="GO" id="GO:0016787">
    <property type="term" value="F:hydrolase activity"/>
    <property type="evidence" value="ECO:0007669"/>
    <property type="project" value="UniProtKB-KW"/>
</dbReference>
<dbReference type="Proteomes" id="UP000799770">
    <property type="component" value="Unassembled WGS sequence"/>
</dbReference>
<evidence type="ECO:0000313" key="1">
    <source>
        <dbReference type="EMBL" id="KAF2113239.1"/>
    </source>
</evidence>
<dbReference type="Gene3D" id="3.40.50.300">
    <property type="entry name" value="P-loop containing nucleotide triphosphate hydrolases"/>
    <property type="match status" value="1"/>
</dbReference>
<protein>
    <submittedName>
        <fullName evidence="1">P-loop containing nucleoside triphosphate hydrolase protein</fullName>
    </submittedName>
</protein>
<dbReference type="SUPFAM" id="SSF52540">
    <property type="entry name" value="P-loop containing nucleoside triphosphate hydrolases"/>
    <property type="match status" value="1"/>
</dbReference>
<dbReference type="EMBL" id="ML977328">
    <property type="protein sequence ID" value="KAF2113239.1"/>
    <property type="molecule type" value="Genomic_DNA"/>
</dbReference>
<dbReference type="PANTHER" id="PTHR37807">
    <property type="entry name" value="OS07G0160300 PROTEIN"/>
    <property type="match status" value="1"/>
</dbReference>
<proteinExistence type="predicted"/>
<keyword evidence="2" id="KW-1185">Reference proteome</keyword>
<gene>
    <name evidence="1" type="ORF">BDV96DRAFT_578577</name>
</gene>
<reference evidence="1" key="1">
    <citation type="journal article" date="2020" name="Stud. Mycol.">
        <title>101 Dothideomycetes genomes: a test case for predicting lifestyles and emergence of pathogens.</title>
        <authorList>
            <person name="Haridas S."/>
            <person name="Albert R."/>
            <person name="Binder M."/>
            <person name="Bloem J."/>
            <person name="Labutti K."/>
            <person name="Salamov A."/>
            <person name="Andreopoulos B."/>
            <person name="Baker S."/>
            <person name="Barry K."/>
            <person name="Bills G."/>
            <person name="Bluhm B."/>
            <person name="Cannon C."/>
            <person name="Castanera R."/>
            <person name="Culley D."/>
            <person name="Daum C."/>
            <person name="Ezra D."/>
            <person name="Gonzalez J."/>
            <person name="Henrissat B."/>
            <person name="Kuo A."/>
            <person name="Liang C."/>
            <person name="Lipzen A."/>
            <person name="Lutzoni F."/>
            <person name="Magnuson J."/>
            <person name="Mondo S."/>
            <person name="Nolan M."/>
            <person name="Ohm R."/>
            <person name="Pangilinan J."/>
            <person name="Park H.-J."/>
            <person name="Ramirez L."/>
            <person name="Alfaro M."/>
            <person name="Sun H."/>
            <person name="Tritt A."/>
            <person name="Yoshinaga Y."/>
            <person name="Zwiers L.-H."/>
            <person name="Turgeon B."/>
            <person name="Goodwin S."/>
            <person name="Spatafora J."/>
            <person name="Crous P."/>
            <person name="Grigoriev I."/>
        </authorList>
    </citation>
    <scope>NUCLEOTIDE SEQUENCE</scope>
    <source>
        <strain evidence="1">CBS 627.86</strain>
    </source>
</reference>